<feature type="region of interest" description="Disordered" evidence="13">
    <location>
        <begin position="381"/>
        <end position="402"/>
    </location>
</feature>
<dbReference type="PANTHER" id="PTHR22957:SF337">
    <property type="entry name" value="TBC1 DOMAIN FAMILY MEMBER 5"/>
    <property type="match status" value="1"/>
</dbReference>
<name>C3ZGY1_BRAFL</name>
<keyword evidence="5" id="KW-0597">Phosphoprotein</keyword>
<keyword evidence="9" id="KW-0472">Membrane</keyword>
<dbReference type="Pfam" id="PF00566">
    <property type="entry name" value="RabGAP-TBC"/>
    <property type="match status" value="2"/>
</dbReference>
<feature type="compositionally biased region" description="Basic and acidic residues" evidence="13">
    <location>
        <begin position="1199"/>
        <end position="1208"/>
    </location>
</feature>
<feature type="region of interest" description="Disordered" evidence="13">
    <location>
        <begin position="1078"/>
        <end position="1208"/>
    </location>
</feature>
<keyword evidence="6" id="KW-0967">Endosome</keyword>
<dbReference type="STRING" id="7739.C3ZGY1"/>
<dbReference type="PROSITE" id="PS50086">
    <property type="entry name" value="TBC_RABGAP"/>
    <property type="match status" value="1"/>
</dbReference>
<feature type="region of interest" description="Disordered" evidence="13">
    <location>
        <begin position="99"/>
        <end position="132"/>
    </location>
</feature>
<dbReference type="SUPFAM" id="SSF47923">
    <property type="entry name" value="Ypt/Rab-GAP domain of gyp1p"/>
    <property type="match status" value="2"/>
</dbReference>
<dbReference type="EMBL" id="GG666621">
    <property type="protein sequence ID" value="EEN48128.1"/>
    <property type="molecule type" value="Genomic_DNA"/>
</dbReference>
<dbReference type="InParanoid" id="C3ZGY1"/>
<feature type="region of interest" description="Disordered" evidence="13">
    <location>
        <begin position="572"/>
        <end position="606"/>
    </location>
</feature>
<dbReference type="GO" id="GO:0015031">
    <property type="term" value="P:protein transport"/>
    <property type="evidence" value="ECO:0007669"/>
    <property type="project" value="UniProtKB-KW"/>
</dbReference>
<feature type="region of interest" description="Disordered" evidence="13">
    <location>
        <begin position="1297"/>
        <end position="1346"/>
    </location>
</feature>
<proteinExistence type="predicted"/>
<dbReference type="GO" id="GO:0006914">
    <property type="term" value="P:autophagy"/>
    <property type="evidence" value="ECO:0007669"/>
    <property type="project" value="UniProtKB-KW"/>
</dbReference>
<keyword evidence="3" id="KW-0813">Transport</keyword>
<dbReference type="Gene3D" id="1.10.8.270">
    <property type="entry name" value="putative rabgap domain of human tbc1 domain family member 14 like domains"/>
    <property type="match status" value="1"/>
</dbReference>
<gene>
    <name evidence="15" type="ORF">BRAFLDRAFT_124060</name>
</gene>
<evidence type="ECO:0000256" key="3">
    <source>
        <dbReference type="ARBA" id="ARBA00022448"/>
    </source>
</evidence>
<dbReference type="InterPro" id="IPR000195">
    <property type="entry name" value="Rab-GAP-TBC_dom"/>
</dbReference>
<dbReference type="FunFam" id="1.10.472.80:FF:000010">
    <property type="entry name" value="Putative TBC1 domain family member 5"/>
    <property type="match status" value="1"/>
</dbReference>
<sequence length="1458" mass="164002">MTSRIPRLSFGTSRKRSKWSRVVVDHIENGHSYQLPDGASEPTVQFLSVPHGQDFPKLFDETHATNAQNATDIQVQVQRPDAMVEYYAVAYLNPKAVTTDTNRHENTPSNVLNPMAVSKNTQPSRSGYSYSRGGSEVEVEVHRPPIKQTPSEEAHVAKHQEDHDAVTPRFSPASNRCAAVMSDQNIPQCPVSSGRKRGDEKEIWHPRSCPEEDISKLCSSSENDDDTTSGTSLAAFRTNFEKLGATDENNTEDIYQRDVFSLKKDSFSKRHEFSSPENGITAPDFASTGSGISDKTKPPDFFQNTDSRPGILRPGAKQSKKRQNVRFCLDESNICKQVEFEQANRQEDKVSTSDVSPDTILGSHTRHSRLRTNTATRFHGNLGIASTSSTSHDATSDESEMTSPKQLAIAVEEDPSSTPADRARFSALPMPSAEAISASLRANPMYSTSRPRETQAAPSKVSRNKGKANFSRCFLQRRWTITTGLAVAICVGILLVTIPTVVHFLGMGASSTTATGVEDEATNAPTLAFTASFTPNDVIPSTSARRLTSLWYSYVKSTHPRDEETTKVDLVGSDPASKTTVPDDNRDARVHDNPLTLSNQKCSQGSSNSCDEWREVSYVYDEERYSKCRFLFLVAINCKNMAESKTQRLSDDIHSTLDMFGNGGHPLSGKPEAMDDRLMISNPVYQEREDSIEDNLFAEDNSEPPAPVTHSYSDEWKRLFTSPDYIRTVRQAALRGELRSCRFRSVCWRLFLEVIPESQSDWTYKVKQWRSMYNDIRDMHIVNPRQKAKELDLAISNPLSQEEESPWNQFFKDEELRDMISQDVRRTEMMINILFCYARENTRLGYRQGMHELLAPVIFVLHCDHQAFLHASEISTTPDIARLVLDPAYLENDAYAMFCQIMETVEPWYSHLCVETPPASQNHDIAMQVPFSNPEDSAPSPAIVTKLTRVQDQILKKHDHTLHAHLRRLQIPPQVYGIRWIRLLFGREFPLQDLLFLWDAIFSDGISFGLVDYVFVAMLLYIKNLLVSSDYQTCMTTLMRYPPMGDVHFLVNKALYLRDPKNFPRPVNYEYHYGHQMKMTSDPSNGSHAQQQRGQRAKSVQNVGSKVTAGWSTLTRKMQKPKGGEVRKKKADSEPETGFSHPLEDELEDLKASSSSSSRAPTKMEPLHDMVKSPQASKDPLQGGATSSRPHGRSKVKASLKEEADKLQKKTAALQSKLHDMEAMCKYCSSKMDAHIGHLQDNMLQENLKHEDEAFLALAGLKQVRDILKGTLKFSTNILESEEIVINDNYFAKEASHDQEETKLDEDNIDTSETDSLSNYLSQTESKDSISTNLSETQSRESFNAAVVEKVEPQPQEMFDYHEKENKEVSLQSSTASSNAEETSKCKDTQDIDENVLKDKEQAVDLKDRTDDSAAKETGGKKEPKRSISQEFEFVNAEEAVTGQETLTETEHDEKESA</sequence>
<evidence type="ECO:0000256" key="10">
    <source>
        <dbReference type="ARBA" id="ARBA00023329"/>
    </source>
</evidence>
<reference evidence="15" key="1">
    <citation type="journal article" date="2008" name="Nature">
        <title>The amphioxus genome and the evolution of the chordate karyotype.</title>
        <authorList>
            <consortium name="US DOE Joint Genome Institute (JGI-PGF)"/>
            <person name="Putnam N.H."/>
            <person name="Butts T."/>
            <person name="Ferrier D.E.K."/>
            <person name="Furlong R.F."/>
            <person name="Hellsten U."/>
            <person name="Kawashima T."/>
            <person name="Robinson-Rechavi M."/>
            <person name="Shoguchi E."/>
            <person name="Terry A."/>
            <person name="Yu J.-K."/>
            <person name="Benito-Gutierrez E.L."/>
            <person name="Dubchak I."/>
            <person name="Garcia-Fernandez J."/>
            <person name="Gibson-Brown J.J."/>
            <person name="Grigoriev I.V."/>
            <person name="Horton A.C."/>
            <person name="de Jong P.J."/>
            <person name="Jurka J."/>
            <person name="Kapitonov V.V."/>
            <person name="Kohara Y."/>
            <person name="Kuroki Y."/>
            <person name="Lindquist E."/>
            <person name="Lucas S."/>
            <person name="Osoegawa K."/>
            <person name="Pennacchio L.A."/>
            <person name="Salamov A.A."/>
            <person name="Satou Y."/>
            <person name="Sauka-Spengler T."/>
            <person name="Schmutz J."/>
            <person name="Shin-I T."/>
            <person name="Toyoda A."/>
            <person name="Bronner-Fraser M."/>
            <person name="Fujiyama A."/>
            <person name="Holland L.Z."/>
            <person name="Holland P.W.H."/>
            <person name="Satoh N."/>
            <person name="Rokhsar D.S."/>
        </authorList>
    </citation>
    <scope>NUCLEOTIDE SEQUENCE [LARGE SCALE GENOMIC DNA]</scope>
    <source>
        <strain evidence="15">S238N-H82</strain>
        <tissue evidence="15">Testes</tissue>
    </source>
</reference>
<feature type="region of interest" description="Disordered" evidence="13">
    <location>
        <begin position="1365"/>
        <end position="1458"/>
    </location>
</feature>
<dbReference type="GO" id="GO:0010008">
    <property type="term" value="C:endosome membrane"/>
    <property type="evidence" value="ECO:0007669"/>
    <property type="project" value="UniProtKB-SubCell"/>
</dbReference>
<dbReference type="PANTHER" id="PTHR22957">
    <property type="entry name" value="TBC1 DOMAIN FAMILY MEMBER GTPASE-ACTIVATING PROTEIN"/>
    <property type="match status" value="1"/>
</dbReference>
<evidence type="ECO:0000256" key="4">
    <source>
        <dbReference type="ARBA" id="ARBA00022468"/>
    </source>
</evidence>
<accession>C3ZGY1</accession>
<dbReference type="GO" id="GO:0005776">
    <property type="term" value="C:autophagosome"/>
    <property type="evidence" value="ECO:0007669"/>
    <property type="project" value="UniProtKB-SubCell"/>
</dbReference>
<feature type="region of interest" description="Disordered" evidence="13">
    <location>
        <begin position="267"/>
        <end position="323"/>
    </location>
</feature>
<evidence type="ECO:0000256" key="2">
    <source>
        <dbReference type="ARBA" id="ARBA00004608"/>
    </source>
</evidence>
<evidence type="ECO:0000256" key="7">
    <source>
        <dbReference type="ARBA" id="ARBA00022927"/>
    </source>
</evidence>
<feature type="compositionally biased region" description="Polar residues" evidence="13">
    <location>
        <begin position="1078"/>
        <end position="1116"/>
    </location>
</feature>
<feature type="compositionally biased region" description="Polar residues" evidence="13">
    <location>
        <begin position="595"/>
        <end position="606"/>
    </location>
</feature>
<evidence type="ECO:0000256" key="11">
    <source>
        <dbReference type="ARBA" id="ARBA00062017"/>
    </source>
</evidence>
<keyword evidence="8" id="KW-0072">Autophagy</keyword>
<evidence type="ECO:0000256" key="13">
    <source>
        <dbReference type="SAM" id="MobiDB-lite"/>
    </source>
</evidence>
<evidence type="ECO:0000256" key="1">
    <source>
        <dbReference type="ARBA" id="ARBA00004419"/>
    </source>
</evidence>
<dbReference type="InterPro" id="IPR035969">
    <property type="entry name" value="Rab-GAP_TBC_sf"/>
</dbReference>
<evidence type="ECO:0000256" key="12">
    <source>
        <dbReference type="ARBA" id="ARBA00072014"/>
    </source>
</evidence>
<feature type="compositionally biased region" description="Polar residues" evidence="13">
    <location>
        <begin position="1314"/>
        <end position="1342"/>
    </location>
</feature>
<dbReference type="FunFam" id="1.10.8.270:FF:000011">
    <property type="entry name" value="TBC1 domain family member 5"/>
    <property type="match status" value="1"/>
</dbReference>
<keyword evidence="10" id="KW-0968">Cytoplasmic vesicle</keyword>
<protein>
    <recommendedName>
        <fullName evidence="12">TBC1 domain family member 5</fullName>
    </recommendedName>
</protein>
<dbReference type="eggNOG" id="KOG1091">
    <property type="taxonomic scope" value="Eukaryota"/>
</dbReference>
<feature type="compositionally biased region" description="Basic and acidic residues" evidence="13">
    <location>
        <begin position="1449"/>
        <end position="1458"/>
    </location>
</feature>
<evidence type="ECO:0000313" key="15">
    <source>
        <dbReference type="EMBL" id="EEN48128.1"/>
    </source>
</evidence>
<evidence type="ECO:0000256" key="8">
    <source>
        <dbReference type="ARBA" id="ARBA00023006"/>
    </source>
</evidence>
<feature type="compositionally biased region" description="Polar residues" evidence="13">
    <location>
        <begin position="107"/>
        <end position="123"/>
    </location>
</feature>
<dbReference type="SMART" id="SM00164">
    <property type="entry name" value="TBC"/>
    <property type="match status" value="1"/>
</dbReference>
<dbReference type="Gene3D" id="1.10.472.80">
    <property type="entry name" value="Ypt/Rab-GAP domain of gyp1p, domain 3"/>
    <property type="match status" value="1"/>
</dbReference>
<evidence type="ECO:0000256" key="6">
    <source>
        <dbReference type="ARBA" id="ARBA00022753"/>
    </source>
</evidence>
<dbReference type="GO" id="GO:0005096">
    <property type="term" value="F:GTPase activator activity"/>
    <property type="evidence" value="ECO:0007669"/>
    <property type="project" value="UniProtKB-KW"/>
</dbReference>
<feature type="compositionally biased region" description="Basic and acidic residues" evidence="13">
    <location>
        <begin position="1297"/>
        <end position="1306"/>
    </location>
</feature>
<organism>
    <name type="scientific">Branchiostoma floridae</name>
    <name type="common">Florida lancelet</name>
    <name type="synonym">Amphioxus</name>
    <dbReference type="NCBI Taxonomy" id="7739"/>
    <lineage>
        <taxon>Eukaryota</taxon>
        <taxon>Metazoa</taxon>
        <taxon>Chordata</taxon>
        <taxon>Cephalochordata</taxon>
        <taxon>Leptocardii</taxon>
        <taxon>Amphioxiformes</taxon>
        <taxon>Branchiostomatidae</taxon>
        <taxon>Branchiostoma</taxon>
    </lineage>
</organism>
<comment type="subcellular location">
    <subcellularLocation>
        <location evidence="1">Cytoplasmic vesicle</location>
        <location evidence="1">Autophagosome</location>
    </subcellularLocation>
    <subcellularLocation>
        <location evidence="2">Endosome membrane</location>
    </subcellularLocation>
</comment>
<evidence type="ECO:0000256" key="5">
    <source>
        <dbReference type="ARBA" id="ARBA00022553"/>
    </source>
</evidence>
<evidence type="ECO:0000256" key="9">
    <source>
        <dbReference type="ARBA" id="ARBA00023136"/>
    </source>
</evidence>
<feature type="compositionally biased region" description="Basic and acidic residues" evidence="13">
    <location>
        <begin position="342"/>
        <end position="351"/>
    </location>
</feature>
<evidence type="ECO:0000259" key="14">
    <source>
        <dbReference type="PROSITE" id="PS50086"/>
    </source>
</evidence>
<feature type="domain" description="Rab-GAP TBC" evidence="14">
    <location>
        <begin position="738"/>
        <end position="1005"/>
    </location>
</feature>
<keyword evidence="4" id="KW-0343">GTPase activation</keyword>
<comment type="subunit">
    <text evidence="11">Interacts with MAP1LC3A, MAP1LC3B, MAP1LC3C, GABARAP, GABARAPL1, GABARAPL2. Interacts with VPS29 and VPS35; indicative for an association with retromer CSC subcomplex. MAP1LC3A and VPS29 compete for binding to TBC1D5. Interacts with AP2M1; indicative for an association with the AP2 complex. Interacts with ULK1 and ATG13 (phosphorylated); indicative for an association with the activated ULK1-ATG13-FIP200 complex. Interacts with ATG9A; the interactions seems to be restricted to the AP2-clathrin-associated fraction of ATG9A.</text>
</comment>
<feature type="compositionally biased region" description="Basic and acidic residues" evidence="13">
    <location>
        <begin position="581"/>
        <end position="592"/>
    </location>
</feature>
<keyword evidence="7" id="KW-0653">Protein transport</keyword>
<feature type="compositionally biased region" description="Basic and acidic residues" evidence="13">
    <location>
        <begin position="1382"/>
        <end position="1428"/>
    </location>
</feature>
<feature type="region of interest" description="Disordered" evidence="13">
    <location>
        <begin position="342"/>
        <end position="362"/>
    </location>
</feature>